<dbReference type="InterPro" id="IPR000172">
    <property type="entry name" value="GMC_OxRdtase_N"/>
</dbReference>
<dbReference type="InterPro" id="IPR012132">
    <property type="entry name" value="GMC_OxRdtase"/>
</dbReference>
<dbReference type="GO" id="GO:0050660">
    <property type="term" value="F:flavin adenine dinucleotide binding"/>
    <property type="evidence" value="ECO:0007669"/>
    <property type="project" value="InterPro"/>
</dbReference>
<dbReference type="InterPro" id="IPR007867">
    <property type="entry name" value="GMC_OxRtase_C"/>
</dbReference>
<gene>
    <name evidence="7" type="ORF">RCO7_08018</name>
</gene>
<feature type="binding site" evidence="2">
    <location>
        <position position="267"/>
    </location>
    <ligand>
        <name>FAD</name>
        <dbReference type="ChEBI" id="CHEBI:57692"/>
    </ligand>
</feature>
<evidence type="ECO:0000259" key="6">
    <source>
        <dbReference type="PROSITE" id="PS00624"/>
    </source>
</evidence>
<dbReference type="InParanoid" id="A0A1E1K776"/>
<dbReference type="SUPFAM" id="SSF51905">
    <property type="entry name" value="FAD/NAD(P)-binding domain"/>
    <property type="match status" value="1"/>
</dbReference>
<proteinExistence type="inferred from homology"/>
<comment type="cofactor">
    <cofactor evidence="2">
        <name>FAD</name>
        <dbReference type="ChEBI" id="CHEBI:57692"/>
    </cofactor>
</comment>
<dbReference type="Proteomes" id="UP000178129">
    <property type="component" value="Unassembled WGS sequence"/>
</dbReference>
<comment type="caution">
    <text evidence="7">The sequence shown here is derived from an EMBL/GenBank/DDBJ whole genome shotgun (WGS) entry which is preliminary data.</text>
</comment>
<dbReference type="AlphaFoldDB" id="A0A1E1K776"/>
<feature type="binding site" evidence="2">
    <location>
        <position position="115"/>
    </location>
    <ligand>
        <name>FAD</name>
        <dbReference type="ChEBI" id="CHEBI:57692"/>
    </ligand>
</feature>
<dbReference type="PANTHER" id="PTHR11552:SF115">
    <property type="entry name" value="DEHYDROGENASE XPTC-RELATED"/>
    <property type="match status" value="1"/>
</dbReference>
<feature type="domain" description="Glucose-methanol-choline oxidoreductase N-terminal" evidence="5">
    <location>
        <begin position="113"/>
        <end position="136"/>
    </location>
</feature>
<evidence type="ECO:0000256" key="1">
    <source>
        <dbReference type="ARBA" id="ARBA00010790"/>
    </source>
</evidence>
<feature type="chain" id="PRO_5009445628" evidence="4">
    <location>
        <begin position="21"/>
        <end position="629"/>
    </location>
</feature>
<protein>
    <submittedName>
        <fullName evidence="7">Related to alcohol oxidase</fullName>
    </submittedName>
</protein>
<dbReference type="PANTHER" id="PTHR11552">
    <property type="entry name" value="GLUCOSE-METHANOL-CHOLINE GMC OXIDOREDUCTASE"/>
    <property type="match status" value="1"/>
</dbReference>
<dbReference type="Gene3D" id="3.50.50.60">
    <property type="entry name" value="FAD/NAD(P)-binding domain"/>
    <property type="match status" value="1"/>
</dbReference>
<reference evidence="8" key="1">
    <citation type="submission" date="2016-03" db="EMBL/GenBank/DDBJ databases">
        <authorList>
            <person name="Ploux O."/>
        </authorList>
    </citation>
    <scope>NUCLEOTIDE SEQUENCE [LARGE SCALE GENOMIC DNA]</scope>
    <source>
        <strain evidence="8">UK7</strain>
    </source>
</reference>
<dbReference type="STRING" id="914237.A0A1E1K776"/>
<evidence type="ECO:0000313" key="8">
    <source>
        <dbReference type="Proteomes" id="UP000178129"/>
    </source>
</evidence>
<dbReference type="GO" id="GO:0016614">
    <property type="term" value="F:oxidoreductase activity, acting on CH-OH group of donors"/>
    <property type="evidence" value="ECO:0007669"/>
    <property type="project" value="InterPro"/>
</dbReference>
<accession>A0A1E1K776</accession>
<organism evidence="7 8">
    <name type="scientific">Rhynchosporium graminicola</name>
    <dbReference type="NCBI Taxonomy" id="2792576"/>
    <lineage>
        <taxon>Eukaryota</taxon>
        <taxon>Fungi</taxon>
        <taxon>Dikarya</taxon>
        <taxon>Ascomycota</taxon>
        <taxon>Pezizomycotina</taxon>
        <taxon>Leotiomycetes</taxon>
        <taxon>Helotiales</taxon>
        <taxon>Ploettnerulaceae</taxon>
        <taxon>Rhynchosporium</taxon>
    </lineage>
</organism>
<evidence type="ECO:0000256" key="4">
    <source>
        <dbReference type="SAM" id="SignalP"/>
    </source>
</evidence>
<dbReference type="InterPro" id="IPR036188">
    <property type="entry name" value="FAD/NAD-bd_sf"/>
</dbReference>
<comment type="similarity">
    <text evidence="1 3">Belongs to the GMC oxidoreductase family.</text>
</comment>
<evidence type="ECO:0000259" key="5">
    <source>
        <dbReference type="PROSITE" id="PS00623"/>
    </source>
</evidence>
<dbReference type="Gene3D" id="3.30.560.10">
    <property type="entry name" value="Glucose Oxidase, domain 3"/>
    <property type="match status" value="1"/>
</dbReference>
<dbReference type="Pfam" id="PF00732">
    <property type="entry name" value="GMC_oxred_N"/>
    <property type="match status" value="1"/>
</dbReference>
<dbReference type="Pfam" id="PF05199">
    <property type="entry name" value="GMC_oxred_C"/>
    <property type="match status" value="1"/>
</dbReference>
<name>A0A1E1K776_9HELO</name>
<dbReference type="EMBL" id="FJUW01000007">
    <property type="protein sequence ID" value="CZS93831.1"/>
    <property type="molecule type" value="Genomic_DNA"/>
</dbReference>
<evidence type="ECO:0000256" key="3">
    <source>
        <dbReference type="RuleBase" id="RU003968"/>
    </source>
</evidence>
<feature type="domain" description="Glucose-methanol-choline oxidoreductase N-terminal" evidence="6">
    <location>
        <begin position="309"/>
        <end position="323"/>
    </location>
</feature>
<keyword evidence="8" id="KW-1185">Reference proteome</keyword>
<keyword evidence="4" id="KW-0732">Signal</keyword>
<dbReference type="PROSITE" id="PS00623">
    <property type="entry name" value="GMC_OXRED_1"/>
    <property type="match status" value="1"/>
</dbReference>
<dbReference type="PIRSF" id="PIRSF000137">
    <property type="entry name" value="Alcohol_oxidase"/>
    <property type="match status" value="1"/>
</dbReference>
<evidence type="ECO:0000313" key="7">
    <source>
        <dbReference type="EMBL" id="CZS93831.1"/>
    </source>
</evidence>
<evidence type="ECO:0000256" key="2">
    <source>
        <dbReference type="PIRSR" id="PIRSR000137-2"/>
    </source>
</evidence>
<keyword evidence="2 3" id="KW-0274">FAD</keyword>
<dbReference type="SUPFAM" id="SSF54373">
    <property type="entry name" value="FAD-linked reductases, C-terminal domain"/>
    <property type="match status" value="1"/>
</dbReference>
<dbReference type="GO" id="GO:0044550">
    <property type="term" value="P:secondary metabolite biosynthetic process"/>
    <property type="evidence" value="ECO:0007669"/>
    <property type="project" value="TreeGrafter"/>
</dbReference>
<sequence>MNSLSILTIFTSFWACDTFAYPNSVHQAQHHTHSDELHSSYDYIVVGGGTAGLTIADRLTESGRYSVLVVEYGYFSDIPTLPYDPVNPIDSSPESLMYNITSVGTRKQLVGIGCVVGGGSAINAQAFMRGTSEDYDRWGTLGGKDSDWNWKSLLPYFKKSCTFNPPDPELAAEFNITYDVQKAWGGTGPVLASYGDWQYPPTKIMYEAWKVFPGITYPRDGSEGQAGILWIPSSKDPTTETRSYARTAHYDPVRERSNYAILTGHKVAKILTTGRKNDIVATSVQVISRSDNSSLATIKARKEIILAAGAIHSPQILQLSGIGPKEVLKAANVSLVLDLPGVGSNFQDHSWFAMGFNFTTPILPNRASLLNNKTFAAWALELWEANRTGPYSIAQGGGAALAQVSLPVIAPDTYPSIATSISQLDPASALPPSTDRTIIAGYRLQLHLMARAARSKNTAWFQMGLGGNPFGSPDQWVFNIHPLSRGTVHLDPADPHGEPLVDYRMLSNPIDLRVAIALFRGTRAYFGSGGAMKLLSPVETKPGVDIKSDAEIGTFLKRTLDPSQYHPVGTCAKMPLELGGVVDEELMVHGVHGLSVVDASIMPLIVGATTQATVYAVAEKAADLIKARA</sequence>
<feature type="signal peptide" evidence="4">
    <location>
        <begin position="1"/>
        <end position="20"/>
    </location>
</feature>
<keyword evidence="3" id="KW-0285">Flavoprotein</keyword>
<dbReference type="PROSITE" id="PS00624">
    <property type="entry name" value="GMC_OXRED_2"/>
    <property type="match status" value="1"/>
</dbReference>